<evidence type="ECO:0000256" key="2">
    <source>
        <dbReference type="SAM" id="MobiDB-lite"/>
    </source>
</evidence>
<gene>
    <name evidence="4" type="ORF">H257_00291</name>
</gene>
<feature type="region of interest" description="Disordered" evidence="2">
    <location>
        <begin position="203"/>
        <end position="227"/>
    </location>
</feature>
<evidence type="ECO:0000313" key="4">
    <source>
        <dbReference type="EMBL" id="ETV88796.1"/>
    </source>
</evidence>
<reference evidence="4" key="1">
    <citation type="submission" date="2013-12" db="EMBL/GenBank/DDBJ databases">
        <title>The Genome Sequence of Aphanomyces astaci APO3.</title>
        <authorList>
            <consortium name="The Broad Institute Genomics Platform"/>
            <person name="Russ C."/>
            <person name="Tyler B."/>
            <person name="van West P."/>
            <person name="Dieguez-Uribeondo J."/>
            <person name="Young S.K."/>
            <person name="Zeng Q."/>
            <person name="Gargeya S."/>
            <person name="Fitzgerald M."/>
            <person name="Abouelleil A."/>
            <person name="Alvarado L."/>
            <person name="Chapman S.B."/>
            <person name="Gainer-Dewar J."/>
            <person name="Goldberg J."/>
            <person name="Griggs A."/>
            <person name="Gujja S."/>
            <person name="Hansen M."/>
            <person name="Howarth C."/>
            <person name="Imamovic A."/>
            <person name="Ireland A."/>
            <person name="Larimer J."/>
            <person name="McCowan C."/>
            <person name="Murphy C."/>
            <person name="Pearson M."/>
            <person name="Poon T.W."/>
            <person name="Priest M."/>
            <person name="Roberts A."/>
            <person name="Saif S."/>
            <person name="Shea T."/>
            <person name="Sykes S."/>
            <person name="Wortman J."/>
            <person name="Nusbaum C."/>
            <person name="Birren B."/>
        </authorList>
    </citation>
    <scope>NUCLEOTIDE SEQUENCE [LARGE SCALE GENOMIC DNA]</scope>
    <source>
        <strain evidence="4">APO3</strain>
    </source>
</reference>
<dbReference type="RefSeq" id="XP_009821196.1">
    <property type="nucleotide sequence ID" value="XM_009822894.1"/>
</dbReference>
<name>W4HB55_APHAT</name>
<organism evidence="4">
    <name type="scientific">Aphanomyces astaci</name>
    <name type="common">Crayfish plague agent</name>
    <dbReference type="NCBI Taxonomy" id="112090"/>
    <lineage>
        <taxon>Eukaryota</taxon>
        <taxon>Sar</taxon>
        <taxon>Stramenopiles</taxon>
        <taxon>Oomycota</taxon>
        <taxon>Saprolegniomycetes</taxon>
        <taxon>Saprolegniales</taxon>
        <taxon>Verrucalvaceae</taxon>
        <taxon>Aphanomyces</taxon>
    </lineage>
</organism>
<feature type="domain" description="Expansin-like EG45" evidence="3">
    <location>
        <begin position="66"/>
        <end position="134"/>
    </location>
</feature>
<evidence type="ECO:0000256" key="1">
    <source>
        <dbReference type="ARBA" id="ARBA00022729"/>
    </source>
</evidence>
<dbReference type="PANTHER" id="PTHR31836:SF21">
    <property type="entry name" value="EXPANSIN-LIKE PROTEIN 7"/>
    <property type="match status" value="1"/>
</dbReference>
<dbReference type="OrthoDB" id="406505at2759"/>
<dbReference type="SUPFAM" id="SSF50685">
    <property type="entry name" value="Barwin-like endoglucanases"/>
    <property type="match status" value="1"/>
</dbReference>
<dbReference type="VEuPathDB" id="FungiDB:H257_00291"/>
<dbReference type="PANTHER" id="PTHR31836">
    <property type="match status" value="1"/>
</dbReference>
<dbReference type="EMBL" id="KI913114">
    <property type="protein sequence ID" value="ETV88796.1"/>
    <property type="molecule type" value="Genomic_DNA"/>
</dbReference>
<dbReference type="GeneID" id="20802287"/>
<protein>
    <recommendedName>
        <fullName evidence="3">Expansin-like EG45 domain-containing protein</fullName>
    </recommendedName>
</protein>
<dbReference type="InterPro" id="IPR007112">
    <property type="entry name" value="Expansin/allergen_DPBB_dom"/>
</dbReference>
<evidence type="ECO:0000259" key="3">
    <source>
        <dbReference type="PROSITE" id="PS50842"/>
    </source>
</evidence>
<dbReference type="InterPro" id="IPR036908">
    <property type="entry name" value="RlpA-like_sf"/>
</dbReference>
<proteinExistence type="predicted"/>
<keyword evidence="1" id="KW-0732">Signal</keyword>
<sequence>MATHVVATDVIGIRRWRFPHCELYVHECDRDTCRVSVLLQQTAAALAAAAVETSCRRHSRPVDAITGNCAPMNHLPDATKYHVAINDKQYNKGLNCGRCVQVQCKVPRCKSNMIITAQATHRCPECAHGDLDMPLPLFLGLRVCHGQEGSSFYWLCVQPMNTMSGVKAMKVNSGSAPPFLPCDFFMTTKLGVEWRRHEHGNNDVVAKPHAPRSASSPPVDSPNSTPLDLNQVLLTPSALHLHFVGRDSSRERLRSMSKAHNVYM</sequence>
<accession>W4HB55</accession>
<dbReference type="PROSITE" id="PS50842">
    <property type="entry name" value="EXPANSIN_EG45"/>
    <property type="match status" value="1"/>
</dbReference>
<dbReference type="AlphaFoldDB" id="W4HB55"/>
<feature type="compositionally biased region" description="Polar residues" evidence="2">
    <location>
        <begin position="213"/>
        <end position="227"/>
    </location>
</feature>
<dbReference type="CDD" id="cd22271">
    <property type="entry name" value="DPBB_EXP_N-like"/>
    <property type="match status" value="1"/>
</dbReference>
<dbReference type="InterPro" id="IPR051477">
    <property type="entry name" value="Expansin_CellWall"/>
</dbReference>
<dbReference type="Gene3D" id="2.40.40.10">
    <property type="entry name" value="RlpA-like domain"/>
    <property type="match status" value="1"/>
</dbReference>